<keyword evidence="4" id="KW-0119">Carbohydrate metabolism</keyword>
<dbReference type="Proteomes" id="UP001168167">
    <property type="component" value="Unassembled WGS sequence"/>
</dbReference>
<dbReference type="InterPro" id="IPR050155">
    <property type="entry name" value="HAD-like_hydrolase_sf"/>
</dbReference>
<dbReference type="GO" id="GO:0016787">
    <property type="term" value="F:hydrolase activity"/>
    <property type="evidence" value="ECO:0007669"/>
    <property type="project" value="UniProtKB-KW"/>
</dbReference>
<evidence type="ECO:0000256" key="4">
    <source>
        <dbReference type="ARBA" id="ARBA00023277"/>
    </source>
</evidence>
<keyword evidence="2 5" id="KW-0378">Hydrolase</keyword>
<dbReference type="InterPro" id="IPR023214">
    <property type="entry name" value="HAD_sf"/>
</dbReference>
<dbReference type="Gene3D" id="3.40.50.1000">
    <property type="entry name" value="HAD superfamily/HAD-like"/>
    <property type="match status" value="1"/>
</dbReference>
<evidence type="ECO:0000256" key="3">
    <source>
        <dbReference type="ARBA" id="ARBA00022842"/>
    </source>
</evidence>
<dbReference type="Pfam" id="PF13419">
    <property type="entry name" value="HAD_2"/>
    <property type="match status" value="1"/>
</dbReference>
<dbReference type="InterPro" id="IPR041492">
    <property type="entry name" value="HAD_2"/>
</dbReference>
<keyword evidence="1" id="KW-0479">Metal-binding</keyword>
<organism evidence="5 6">
    <name type="scientific">Candidatus Doriopsillibacter californiensis</name>
    <dbReference type="NCBI Taxonomy" id="2970740"/>
    <lineage>
        <taxon>Bacteria</taxon>
        <taxon>Pseudomonadati</taxon>
        <taxon>Pseudomonadota</taxon>
        <taxon>Gammaproteobacteria</taxon>
        <taxon>Candidatus Tethybacterales</taxon>
        <taxon>Candidatus Persebacteraceae</taxon>
        <taxon>Candidatus Doriopsillibacter</taxon>
    </lineage>
</organism>
<dbReference type="PANTHER" id="PTHR43434">
    <property type="entry name" value="PHOSPHOGLYCOLATE PHOSPHATASE"/>
    <property type="match status" value="1"/>
</dbReference>
<accession>A0ABT7QL22</accession>
<dbReference type="SFLD" id="SFLDS00003">
    <property type="entry name" value="Haloacid_Dehalogenase"/>
    <property type="match status" value="1"/>
</dbReference>
<name>A0ABT7QL22_9GAMM</name>
<evidence type="ECO:0000313" key="5">
    <source>
        <dbReference type="EMBL" id="MDM5147418.1"/>
    </source>
</evidence>
<evidence type="ECO:0000313" key="6">
    <source>
        <dbReference type="Proteomes" id="UP001168167"/>
    </source>
</evidence>
<evidence type="ECO:0000256" key="1">
    <source>
        <dbReference type="ARBA" id="ARBA00022723"/>
    </source>
</evidence>
<reference evidence="5" key="1">
    <citation type="submission" date="2022-08" db="EMBL/GenBank/DDBJ databases">
        <authorList>
            <person name="Dzunkova M."/>
            <person name="La Clair J."/>
            <person name="Tyml T."/>
            <person name="Doud D."/>
            <person name="Schulz F."/>
            <person name="Piquer S."/>
            <person name="Porcel Sanchis D."/>
            <person name="Osborn A."/>
            <person name="Robinson D."/>
            <person name="Louie K.B."/>
            <person name="Bowen B.P."/>
            <person name="Bowers R."/>
            <person name="Lee J."/>
            <person name="Arnau Llombart V."/>
            <person name="Diaz Villanueva W."/>
            <person name="Gosliner T."/>
            <person name="Northen T."/>
            <person name="Cheng J.-F."/>
            <person name="Burkart M.D."/>
            <person name="Woyke T."/>
        </authorList>
    </citation>
    <scope>NUCLEOTIDE SEQUENCE</scope>
    <source>
        <strain evidence="5">Df01</strain>
    </source>
</reference>
<dbReference type="SFLD" id="SFLDG01129">
    <property type="entry name" value="C1.5:_HAD__Beta-PGM__Phosphata"/>
    <property type="match status" value="1"/>
</dbReference>
<dbReference type="SUPFAM" id="SSF56784">
    <property type="entry name" value="HAD-like"/>
    <property type="match status" value="1"/>
</dbReference>
<sequence>MKRAIFFDFDGTLAHTAPDMVASLHCWQKENGQQSIDFYCAQEAVSGGARALLALAGVSEESPLFAAARARFLTLYEESGYANTVLFSGMADTLEALAADGWAWGVVTNKPRRYFSPIAVALRLASPALVAGDDCVRAKPAPDTLFHAASIVDVPPERCLYVGDDRRDAQAAQAAGMGFIAAGWGYWPASEWKQMACCVGIATTPQTLPALIRTITAGNDLVE</sequence>
<keyword evidence="6" id="KW-1185">Reference proteome</keyword>
<dbReference type="InterPro" id="IPR006439">
    <property type="entry name" value="HAD-SF_hydro_IA"/>
</dbReference>
<protein>
    <submittedName>
        <fullName evidence="5">HAD-IA family hydrolase</fullName>
    </submittedName>
</protein>
<dbReference type="InterPro" id="IPR023198">
    <property type="entry name" value="PGP-like_dom2"/>
</dbReference>
<dbReference type="InterPro" id="IPR036412">
    <property type="entry name" value="HAD-like_sf"/>
</dbReference>
<keyword evidence="3" id="KW-0460">Magnesium</keyword>
<dbReference type="EMBL" id="JANQAO010000002">
    <property type="protein sequence ID" value="MDM5147418.1"/>
    <property type="molecule type" value="Genomic_DNA"/>
</dbReference>
<dbReference type="Gene3D" id="1.10.150.240">
    <property type="entry name" value="Putative phosphatase, domain 2"/>
    <property type="match status" value="1"/>
</dbReference>
<dbReference type="PANTHER" id="PTHR43434:SF23">
    <property type="entry name" value="PHOSPHOGLYCOLATE PHOSPHATASE"/>
    <property type="match status" value="1"/>
</dbReference>
<reference evidence="5" key="2">
    <citation type="journal article" date="2023" name="Microbiome">
        <title>Synthase-selected sorting approach identifies a beta-lactone synthase in a nudibranch symbiotic bacterium.</title>
        <authorList>
            <person name="Dzunkova M."/>
            <person name="La Clair J.J."/>
            <person name="Tyml T."/>
            <person name="Doud D."/>
            <person name="Schulz F."/>
            <person name="Piquer-Esteban S."/>
            <person name="Porcel Sanchis D."/>
            <person name="Osborn A."/>
            <person name="Robinson D."/>
            <person name="Louie K.B."/>
            <person name="Bowen B.P."/>
            <person name="Bowers R.M."/>
            <person name="Lee J."/>
            <person name="Arnau V."/>
            <person name="Diaz-Villanueva W."/>
            <person name="Stepanauskas R."/>
            <person name="Gosliner T."/>
            <person name="Date S.V."/>
            <person name="Northen T.R."/>
            <person name="Cheng J.F."/>
            <person name="Burkart M.D."/>
            <person name="Woyke T."/>
        </authorList>
    </citation>
    <scope>NUCLEOTIDE SEQUENCE</scope>
    <source>
        <strain evidence="5">Df01</strain>
    </source>
</reference>
<evidence type="ECO:0000256" key="2">
    <source>
        <dbReference type="ARBA" id="ARBA00022801"/>
    </source>
</evidence>
<comment type="caution">
    <text evidence="5">The sequence shown here is derived from an EMBL/GenBank/DDBJ whole genome shotgun (WGS) entry which is preliminary data.</text>
</comment>
<gene>
    <name evidence="5" type="ORF">NQX30_03410</name>
</gene>
<proteinExistence type="predicted"/>
<dbReference type="NCBIfam" id="TIGR01549">
    <property type="entry name" value="HAD-SF-IA-v1"/>
    <property type="match status" value="1"/>
</dbReference>